<sequence>MEKEQECHLASIPPYFADEKDRVWVGVHFGSRGLGHKTATYFLNAGGAQDGMDVDPLVLHVRSSLGADYLACMTLAGRYAYAGRDWVCAEVARLLGAKIVEEIHNHHNYAWKESHGGRDLWVVRKGATPAFPGQKGFVGGSMGDKSVILEGVESEEASQSLYSTVHGAGRVMSRTAARGKVNRRTGEVIKPGVVSKEMMREWVQKERVELRGAGTDESPHCYKRLPEVLEHHKNSIKILHTLTPLGVAMAGENEFDPYKD</sequence>
<evidence type="ECO:0000313" key="12">
    <source>
        <dbReference type="EMBL" id="BDI28946.1"/>
    </source>
</evidence>
<evidence type="ECO:0000313" key="13">
    <source>
        <dbReference type="Proteomes" id="UP000287394"/>
    </source>
</evidence>
<protein>
    <recommendedName>
        <fullName evidence="1">3'-phosphate/5'-hydroxy nucleic acid ligase</fullName>
        <ecNumber evidence="1">6.5.1.8</ecNumber>
    </recommendedName>
</protein>
<gene>
    <name evidence="12" type="ORF">CCAX7_009970</name>
</gene>
<comment type="catalytic activity">
    <reaction evidence="8">
        <text>a 3'-end 3'-phospho-ribonucleotide-RNA + a 5'-end dephospho-ribonucleoside-RNA + GTP = a ribonucleotidyl-ribonucleotide-RNA + GMP + diphosphate</text>
        <dbReference type="Rhea" id="RHEA:68076"/>
        <dbReference type="Rhea" id="RHEA-COMP:10463"/>
        <dbReference type="Rhea" id="RHEA-COMP:13936"/>
        <dbReference type="Rhea" id="RHEA-COMP:17355"/>
        <dbReference type="ChEBI" id="CHEBI:33019"/>
        <dbReference type="ChEBI" id="CHEBI:37565"/>
        <dbReference type="ChEBI" id="CHEBI:58115"/>
        <dbReference type="ChEBI" id="CHEBI:83062"/>
        <dbReference type="ChEBI" id="CHEBI:138284"/>
        <dbReference type="ChEBI" id="CHEBI:173118"/>
        <dbReference type="EC" id="6.5.1.8"/>
    </reaction>
</comment>
<dbReference type="Pfam" id="PF01139">
    <property type="entry name" value="RtcB"/>
    <property type="match status" value="1"/>
</dbReference>
<dbReference type="PANTHER" id="PTHR43749:SF2">
    <property type="entry name" value="RNA-SPLICING LIGASE RTCB"/>
    <property type="match status" value="1"/>
</dbReference>
<dbReference type="GO" id="GO:0006281">
    <property type="term" value="P:DNA repair"/>
    <property type="evidence" value="ECO:0007669"/>
    <property type="project" value="TreeGrafter"/>
</dbReference>
<evidence type="ECO:0000256" key="2">
    <source>
        <dbReference type="ARBA" id="ARBA00022598"/>
    </source>
</evidence>
<dbReference type="EMBL" id="AP025739">
    <property type="protein sequence ID" value="BDI28946.1"/>
    <property type="molecule type" value="Genomic_DNA"/>
</dbReference>
<proteinExistence type="predicted"/>
<keyword evidence="6 10" id="KW-0342">GTP-binding</keyword>
<evidence type="ECO:0000256" key="1">
    <source>
        <dbReference type="ARBA" id="ARBA00012726"/>
    </source>
</evidence>
<dbReference type="InterPro" id="IPR052915">
    <property type="entry name" value="RtcB-like"/>
</dbReference>
<organism evidence="12 13">
    <name type="scientific">Capsulimonas corticalis</name>
    <dbReference type="NCBI Taxonomy" id="2219043"/>
    <lineage>
        <taxon>Bacteria</taxon>
        <taxon>Bacillati</taxon>
        <taxon>Armatimonadota</taxon>
        <taxon>Armatimonadia</taxon>
        <taxon>Capsulimonadales</taxon>
        <taxon>Capsulimonadaceae</taxon>
        <taxon>Capsulimonas</taxon>
    </lineage>
</organism>
<dbReference type="GO" id="GO:0005525">
    <property type="term" value="F:GTP binding"/>
    <property type="evidence" value="ECO:0007669"/>
    <property type="project" value="UniProtKB-KW"/>
</dbReference>
<dbReference type="GO" id="GO:0006396">
    <property type="term" value="P:RNA processing"/>
    <property type="evidence" value="ECO:0007669"/>
    <property type="project" value="InterPro"/>
</dbReference>
<reference evidence="12 13" key="1">
    <citation type="journal article" date="2019" name="Int. J. Syst. Evol. Microbiol.">
        <title>Capsulimonas corticalis gen. nov., sp. nov., an aerobic capsulated bacterium, of a novel bacterial order, Capsulimonadales ord. nov., of the class Armatimonadia of the phylum Armatimonadetes.</title>
        <authorList>
            <person name="Li J."/>
            <person name="Kudo C."/>
            <person name="Tonouchi A."/>
        </authorList>
    </citation>
    <scope>NUCLEOTIDE SEQUENCE [LARGE SCALE GENOMIC DNA]</scope>
    <source>
        <strain evidence="12 13">AX-7</strain>
    </source>
</reference>
<dbReference type="InterPro" id="IPR036025">
    <property type="entry name" value="RtcB-like_sf"/>
</dbReference>
<keyword evidence="4 10" id="KW-0547">Nucleotide-binding</keyword>
<evidence type="ECO:0000256" key="7">
    <source>
        <dbReference type="ARBA" id="ARBA00023211"/>
    </source>
</evidence>
<keyword evidence="3 11" id="KW-0479">Metal-binding</keyword>
<name>A0A402CUD5_9BACT</name>
<evidence type="ECO:0000256" key="3">
    <source>
        <dbReference type="ARBA" id="ARBA00022723"/>
    </source>
</evidence>
<dbReference type="GO" id="GO:0030145">
    <property type="term" value="F:manganese ion binding"/>
    <property type="evidence" value="ECO:0007669"/>
    <property type="project" value="TreeGrafter"/>
</dbReference>
<feature type="active site" description="GMP-histidine intermediate" evidence="9">
    <location>
        <position position="166"/>
    </location>
</feature>
<feature type="binding site" evidence="10">
    <location>
        <begin position="139"/>
        <end position="142"/>
    </location>
    <ligand>
        <name>GMP</name>
        <dbReference type="ChEBI" id="CHEBI:58115"/>
    </ligand>
</feature>
<evidence type="ECO:0000256" key="8">
    <source>
        <dbReference type="ARBA" id="ARBA00047746"/>
    </source>
</evidence>
<feature type="binding site" evidence="10">
    <location>
        <begin position="107"/>
        <end position="108"/>
    </location>
    <ligand>
        <name>GMP</name>
        <dbReference type="ChEBI" id="CHEBI:58115"/>
    </ligand>
</feature>
<dbReference type="GO" id="GO:0042245">
    <property type="term" value="P:RNA repair"/>
    <property type="evidence" value="ECO:0007669"/>
    <property type="project" value="UniProtKB-KW"/>
</dbReference>
<dbReference type="EC" id="6.5.1.8" evidence="1"/>
<evidence type="ECO:0000256" key="6">
    <source>
        <dbReference type="ARBA" id="ARBA00023134"/>
    </source>
</evidence>
<comment type="cofactor">
    <cofactor evidence="11">
        <name>Mn(2+)</name>
        <dbReference type="ChEBI" id="CHEBI:29035"/>
    </cofactor>
    <text evidence="11">Binds 2 manganese ions per subunit.</text>
</comment>
<dbReference type="PANTHER" id="PTHR43749">
    <property type="entry name" value="RNA-SPLICING LIGASE RTCB"/>
    <property type="match status" value="1"/>
</dbReference>
<evidence type="ECO:0000256" key="9">
    <source>
        <dbReference type="PIRSR" id="PIRSR601233-1"/>
    </source>
</evidence>
<keyword evidence="7 11" id="KW-0464">Manganese</keyword>
<feature type="binding site" evidence="10">
    <location>
        <begin position="166"/>
        <end position="169"/>
    </location>
    <ligand>
        <name>GMP</name>
        <dbReference type="ChEBI" id="CHEBI:58115"/>
    </ligand>
</feature>
<dbReference type="SUPFAM" id="SSF103365">
    <property type="entry name" value="Hypothetical protein PH1602"/>
    <property type="match status" value="1"/>
</dbReference>
<dbReference type="GO" id="GO:0003909">
    <property type="term" value="F:DNA ligase activity"/>
    <property type="evidence" value="ECO:0007669"/>
    <property type="project" value="TreeGrafter"/>
</dbReference>
<feature type="binding site" evidence="10">
    <location>
        <position position="146"/>
    </location>
    <ligand>
        <name>GMP</name>
        <dbReference type="ChEBI" id="CHEBI:58115"/>
    </ligand>
</feature>
<dbReference type="AlphaFoldDB" id="A0A402CUD5"/>
<keyword evidence="2" id="KW-0436">Ligase</keyword>
<evidence type="ECO:0000256" key="10">
    <source>
        <dbReference type="PIRSR" id="PIRSR601233-2"/>
    </source>
</evidence>
<dbReference type="KEGG" id="ccot:CCAX7_009970"/>
<evidence type="ECO:0000256" key="4">
    <source>
        <dbReference type="ARBA" id="ARBA00022741"/>
    </source>
</evidence>
<evidence type="ECO:0000256" key="5">
    <source>
        <dbReference type="ARBA" id="ARBA00022800"/>
    </source>
</evidence>
<feature type="binding site" evidence="11">
    <location>
        <position position="28"/>
    </location>
    <ligand>
        <name>Mn(2+)</name>
        <dbReference type="ChEBI" id="CHEBI:29035"/>
        <label>2</label>
    </ligand>
</feature>
<keyword evidence="13" id="KW-1185">Reference proteome</keyword>
<dbReference type="Proteomes" id="UP000287394">
    <property type="component" value="Chromosome"/>
</dbReference>
<dbReference type="GO" id="GO:0170057">
    <property type="term" value="F:RNA ligase (GTP) activity"/>
    <property type="evidence" value="ECO:0007669"/>
    <property type="project" value="UniProtKB-EC"/>
</dbReference>
<accession>A0A402CUD5</accession>
<dbReference type="InterPro" id="IPR001233">
    <property type="entry name" value="RtcB"/>
</dbReference>
<keyword evidence="5" id="KW-0692">RNA repair</keyword>
<dbReference type="Gene3D" id="3.90.1860.10">
    <property type="entry name" value="tRNA-splicing ligase RtcB"/>
    <property type="match status" value="1"/>
</dbReference>
<feature type="binding site" evidence="11">
    <location>
        <position position="107"/>
    </location>
    <ligand>
        <name>Mn(2+)</name>
        <dbReference type="ChEBI" id="CHEBI:29035"/>
        <label>2</label>
    </ligand>
</feature>
<evidence type="ECO:0000256" key="11">
    <source>
        <dbReference type="PIRSR" id="PIRSR601233-3"/>
    </source>
</evidence>